<sequence length="87" mass="9504">EGESVGDFFGPVSLKECISHCNRVPRCMSISHGPHGCHLKDRCVSPGEDMVPEGEQGADYRTVFRKSCTSVSGKKPDEMHNSHTQDG</sequence>
<gene>
    <name evidence="1" type="ORF">SNEC2469_LOCUS2586</name>
</gene>
<dbReference type="OrthoDB" id="412804at2759"/>
<dbReference type="Proteomes" id="UP000601435">
    <property type="component" value="Unassembled WGS sequence"/>
</dbReference>
<protein>
    <recommendedName>
        <fullName evidence="3">Apple domain-containing protein</fullName>
    </recommendedName>
</protein>
<feature type="non-terminal residue" evidence="1">
    <location>
        <position position="87"/>
    </location>
</feature>
<organism evidence="1 2">
    <name type="scientific">Symbiodinium necroappetens</name>
    <dbReference type="NCBI Taxonomy" id="1628268"/>
    <lineage>
        <taxon>Eukaryota</taxon>
        <taxon>Sar</taxon>
        <taxon>Alveolata</taxon>
        <taxon>Dinophyceae</taxon>
        <taxon>Suessiales</taxon>
        <taxon>Symbiodiniaceae</taxon>
        <taxon>Symbiodinium</taxon>
    </lineage>
</organism>
<keyword evidence="2" id="KW-1185">Reference proteome</keyword>
<proteinExistence type="predicted"/>
<dbReference type="EMBL" id="CAJNJA010006909">
    <property type="protein sequence ID" value="CAE7217384.1"/>
    <property type="molecule type" value="Genomic_DNA"/>
</dbReference>
<accession>A0A812JZN1</accession>
<evidence type="ECO:0000313" key="1">
    <source>
        <dbReference type="EMBL" id="CAE7217384.1"/>
    </source>
</evidence>
<evidence type="ECO:0008006" key="3">
    <source>
        <dbReference type="Google" id="ProtNLM"/>
    </source>
</evidence>
<dbReference type="AlphaFoldDB" id="A0A812JZN1"/>
<comment type="caution">
    <text evidence="1">The sequence shown here is derived from an EMBL/GenBank/DDBJ whole genome shotgun (WGS) entry which is preliminary data.</text>
</comment>
<evidence type="ECO:0000313" key="2">
    <source>
        <dbReference type="Proteomes" id="UP000601435"/>
    </source>
</evidence>
<reference evidence="1" key="1">
    <citation type="submission" date="2021-02" db="EMBL/GenBank/DDBJ databases">
        <authorList>
            <person name="Dougan E. K."/>
            <person name="Rhodes N."/>
            <person name="Thang M."/>
            <person name="Chan C."/>
        </authorList>
    </citation>
    <scope>NUCLEOTIDE SEQUENCE</scope>
</reference>
<name>A0A812JZN1_9DINO</name>